<dbReference type="GO" id="GO:0005730">
    <property type="term" value="C:nucleolus"/>
    <property type="evidence" value="ECO:0007669"/>
    <property type="project" value="TreeGrafter"/>
</dbReference>
<comment type="catalytic activity">
    <reaction evidence="1 5 6">
        <text>[protein]-peptidylproline (omega=180) = [protein]-peptidylproline (omega=0)</text>
        <dbReference type="Rhea" id="RHEA:16237"/>
        <dbReference type="Rhea" id="RHEA-COMP:10747"/>
        <dbReference type="Rhea" id="RHEA-COMP:10748"/>
        <dbReference type="ChEBI" id="CHEBI:83833"/>
        <dbReference type="ChEBI" id="CHEBI:83834"/>
        <dbReference type="EC" id="5.2.1.8"/>
    </reaction>
</comment>
<evidence type="ECO:0000313" key="10">
    <source>
        <dbReference type="Proteomes" id="UP000740926"/>
    </source>
</evidence>
<evidence type="ECO:0000256" key="2">
    <source>
        <dbReference type="ARBA" id="ARBA00007838"/>
    </source>
</evidence>
<dbReference type="GO" id="GO:0003755">
    <property type="term" value="F:peptidyl-prolyl cis-trans isomerase activity"/>
    <property type="evidence" value="ECO:0007669"/>
    <property type="project" value="UniProtKB-KW"/>
</dbReference>
<dbReference type="InterPro" id="IPR041232">
    <property type="entry name" value="NPL"/>
</dbReference>
<evidence type="ECO:0000256" key="5">
    <source>
        <dbReference type="PIRNR" id="PIRNR001473"/>
    </source>
</evidence>
<dbReference type="SUPFAM" id="SSF54534">
    <property type="entry name" value="FKBP-like"/>
    <property type="match status" value="1"/>
</dbReference>
<evidence type="ECO:0000256" key="6">
    <source>
        <dbReference type="PROSITE-ProRule" id="PRU00277"/>
    </source>
</evidence>
<dbReference type="PIRSF" id="PIRSF001473">
    <property type="entry name" value="FK506-bp_FPR3"/>
    <property type="match status" value="1"/>
</dbReference>
<dbReference type="Pfam" id="PF17800">
    <property type="entry name" value="NPL"/>
    <property type="match status" value="1"/>
</dbReference>
<comment type="similarity">
    <text evidence="2">Belongs to the FKBP-type PPIase family. FKBP3/4 subfamily.</text>
</comment>
<evidence type="ECO:0000256" key="4">
    <source>
        <dbReference type="ARBA" id="ARBA00023235"/>
    </source>
</evidence>
<gene>
    <name evidence="9" type="ORF">G6F50_001867</name>
</gene>
<dbReference type="PROSITE" id="PS50059">
    <property type="entry name" value="FKBP_PPIASE"/>
    <property type="match status" value="1"/>
</dbReference>
<dbReference type="InterPro" id="IPR023566">
    <property type="entry name" value="PPIase_Fpr3/Fpr4-like"/>
</dbReference>
<organism evidence="9 10">
    <name type="scientific">Rhizopus delemar</name>
    <dbReference type="NCBI Taxonomy" id="936053"/>
    <lineage>
        <taxon>Eukaryota</taxon>
        <taxon>Fungi</taxon>
        <taxon>Fungi incertae sedis</taxon>
        <taxon>Mucoromycota</taxon>
        <taxon>Mucoromycotina</taxon>
        <taxon>Mucoromycetes</taxon>
        <taxon>Mucorales</taxon>
        <taxon>Mucorineae</taxon>
        <taxon>Rhizopodaceae</taxon>
        <taxon>Rhizopus</taxon>
    </lineage>
</organism>
<dbReference type="Gene3D" id="2.60.120.340">
    <property type="entry name" value="Nucleoplasmin core domain"/>
    <property type="match status" value="1"/>
</dbReference>
<dbReference type="FunFam" id="3.10.50.40:FF:000006">
    <property type="entry name" value="Peptidyl-prolyl cis-trans isomerase"/>
    <property type="match status" value="1"/>
</dbReference>
<dbReference type="InterPro" id="IPR046357">
    <property type="entry name" value="PPIase_dom_sf"/>
</dbReference>
<evidence type="ECO:0000256" key="7">
    <source>
        <dbReference type="SAM" id="MobiDB-lite"/>
    </source>
</evidence>
<name>A0A9P6ZB63_9FUNG</name>
<evidence type="ECO:0000256" key="3">
    <source>
        <dbReference type="ARBA" id="ARBA00023110"/>
    </source>
</evidence>
<keyword evidence="10" id="KW-1185">Reference proteome</keyword>
<keyword evidence="3 5" id="KW-0697">Rotamase</keyword>
<reference evidence="9 10" key="1">
    <citation type="journal article" date="2020" name="Microb. Genom.">
        <title>Genetic diversity of clinical and environmental Mucorales isolates obtained from an investigation of mucormycosis cases among solid organ transplant recipients.</title>
        <authorList>
            <person name="Nguyen M.H."/>
            <person name="Kaul D."/>
            <person name="Muto C."/>
            <person name="Cheng S.J."/>
            <person name="Richter R.A."/>
            <person name="Bruno V.M."/>
            <person name="Liu G."/>
            <person name="Beyhan S."/>
            <person name="Sundermann A.J."/>
            <person name="Mounaud S."/>
            <person name="Pasculle A.W."/>
            <person name="Nierman W.C."/>
            <person name="Driscoll E."/>
            <person name="Cumbie R."/>
            <person name="Clancy C.J."/>
            <person name="Dupont C.L."/>
        </authorList>
    </citation>
    <scope>NUCLEOTIDE SEQUENCE [LARGE SCALE GENOMIC DNA]</scope>
    <source>
        <strain evidence="9 10">GL24</strain>
    </source>
</reference>
<proteinExistence type="inferred from homology"/>
<dbReference type="PANTHER" id="PTHR43811:SF19">
    <property type="entry name" value="39 KDA FK506-BINDING NUCLEAR PROTEIN"/>
    <property type="match status" value="1"/>
</dbReference>
<dbReference type="InterPro" id="IPR001179">
    <property type="entry name" value="PPIase_FKBP_dom"/>
</dbReference>
<dbReference type="EMBL" id="JAANIU010000163">
    <property type="protein sequence ID" value="KAG1574551.1"/>
    <property type="molecule type" value="Genomic_DNA"/>
</dbReference>
<evidence type="ECO:0000256" key="1">
    <source>
        <dbReference type="ARBA" id="ARBA00000971"/>
    </source>
</evidence>
<feature type="compositionally biased region" description="Basic and acidic residues" evidence="7">
    <location>
        <begin position="224"/>
        <end position="251"/>
    </location>
</feature>
<feature type="compositionally biased region" description="Basic residues" evidence="7">
    <location>
        <begin position="252"/>
        <end position="262"/>
    </location>
</feature>
<evidence type="ECO:0000259" key="8">
    <source>
        <dbReference type="PROSITE" id="PS50059"/>
    </source>
</evidence>
<dbReference type="PANTHER" id="PTHR43811">
    <property type="entry name" value="FKBP-TYPE PEPTIDYL-PROLYL CIS-TRANS ISOMERASE FKPA"/>
    <property type="match status" value="1"/>
</dbReference>
<feature type="domain" description="PPIase FKBP-type" evidence="8">
    <location>
        <begin position="324"/>
        <end position="411"/>
    </location>
</feature>
<sequence>MSIQGFWGLQLEPEKTYSQVVTAPFRITMASLSVDIADNKRSSVSVLIDKKEFVLCTLVPNKIEQQPLDITFVEGEEITFSAKGRNSIHLTGNYLFQSDEGEDMDSIDLSDEDSVAEYLQKLPPNASKEEINRALIASLKGESEVYSDSDEEVDYEIESDDEETNSGEETNSDEDEEEIDYKVNTNEVSDDLEDDLDDIEEPVSTTKKRASKVLEKPLKKQKTEKKEEPKKEKPKKEETKKEETKKEEIKKDHKKEKPKKEKPKKEEHKKEEQRKEEHKKEEHKKEEHKKDQSKKEEFKKKTKLPNGLIIEDVKIGEGSSCKNGQKIGMRYIGKLTNGKIFDKNISGKPFYFLLGRGEVIKGWDLGIAGMKAGGERRLTIPAPLAYGKRGIPPDIPKNATLVFDVKLLSMK</sequence>
<accession>A0A9P6ZB63</accession>
<comment type="caution">
    <text evidence="9">The sequence shown here is derived from an EMBL/GenBank/DDBJ whole genome shotgun (WGS) entry which is preliminary data.</text>
</comment>
<dbReference type="AlphaFoldDB" id="A0A9P6ZB63"/>
<keyword evidence="4 5" id="KW-0413">Isomerase</keyword>
<dbReference type="Gene3D" id="3.10.50.40">
    <property type="match status" value="1"/>
</dbReference>
<protein>
    <recommendedName>
        <fullName evidence="5">FK506-binding protein</fullName>
        <ecNumber evidence="5">5.2.1.8</ecNumber>
    </recommendedName>
</protein>
<feature type="compositionally biased region" description="Basic and acidic residues" evidence="7">
    <location>
        <begin position="263"/>
        <end position="299"/>
    </location>
</feature>
<dbReference type="GO" id="GO:0000785">
    <property type="term" value="C:chromatin"/>
    <property type="evidence" value="ECO:0007669"/>
    <property type="project" value="TreeGrafter"/>
</dbReference>
<feature type="region of interest" description="Disordered" evidence="7">
    <location>
        <begin position="142"/>
        <end position="302"/>
    </location>
</feature>
<dbReference type="Proteomes" id="UP000740926">
    <property type="component" value="Unassembled WGS sequence"/>
</dbReference>
<evidence type="ECO:0000313" key="9">
    <source>
        <dbReference type="EMBL" id="KAG1574551.1"/>
    </source>
</evidence>
<dbReference type="Pfam" id="PF00254">
    <property type="entry name" value="FKBP_C"/>
    <property type="match status" value="1"/>
</dbReference>
<dbReference type="EC" id="5.2.1.8" evidence="5"/>
<feature type="compositionally biased region" description="Acidic residues" evidence="7">
    <location>
        <begin position="145"/>
        <end position="179"/>
    </location>
</feature>
<feature type="compositionally biased region" description="Acidic residues" evidence="7">
    <location>
        <begin position="188"/>
        <end position="201"/>
    </location>
</feature>